<dbReference type="AlphaFoldDB" id="A0A5M8Q7T5"/>
<reference evidence="3 5" key="3">
    <citation type="submission" date="2024-08" db="EMBL/GenBank/DDBJ databases">
        <authorList>
            <person name="Wei W."/>
        </authorList>
    </citation>
    <scope>NUCLEOTIDE SEQUENCE [LARGE SCALE GENOMIC DNA]</scope>
    <source>
        <strain evidence="3 5">XU2</strain>
    </source>
</reference>
<name>A0A5M8Q7T5_9BACT</name>
<organism evidence="2 4">
    <name type="scientific">Rufibacter glacialis</name>
    <dbReference type="NCBI Taxonomy" id="1259555"/>
    <lineage>
        <taxon>Bacteria</taxon>
        <taxon>Pseudomonadati</taxon>
        <taxon>Bacteroidota</taxon>
        <taxon>Cytophagia</taxon>
        <taxon>Cytophagales</taxon>
        <taxon>Hymenobacteraceae</taxon>
        <taxon>Rufibacter</taxon>
    </lineage>
</organism>
<dbReference type="EMBL" id="VKKZ01000024">
    <property type="protein sequence ID" value="KAA6431004.1"/>
    <property type="molecule type" value="Genomic_DNA"/>
</dbReference>
<accession>A0A5M8Q7T5</accession>
<keyword evidence="5" id="KW-1185">Reference proteome</keyword>
<dbReference type="EMBL" id="JBGOGF010000007">
    <property type="protein sequence ID" value="MFA1772447.1"/>
    <property type="molecule type" value="Genomic_DNA"/>
</dbReference>
<dbReference type="OrthoDB" id="892936at2"/>
<keyword evidence="1" id="KW-0732">Signal</keyword>
<feature type="signal peptide" evidence="1">
    <location>
        <begin position="1"/>
        <end position="22"/>
    </location>
</feature>
<proteinExistence type="predicted"/>
<dbReference type="Proteomes" id="UP000323866">
    <property type="component" value="Unassembled WGS sequence"/>
</dbReference>
<reference evidence="2 4" key="2">
    <citation type="submission" date="2019-09" db="EMBL/GenBank/DDBJ databases">
        <title>A bacterium isolated from glacier soil.</title>
        <authorList>
            <person name="Liu Q."/>
        </authorList>
    </citation>
    <scope>NUCLEOTIDE SEQUENCE [LARGE SCALE GENOMIC DNA]</scope>
    <source>
        <strain evidence="2 4">MDT1-10-3</strain>
    </source>
</reference>
<sequence>MKKRTLTFRAMTLLLFSFLAVSCGDDDDDTPRPNELEYNNAKYGLNQAFTVDFGPFGFVRNSNTHYFKAFALVDTVGPTVQPKVTLELYLLSAGTASFKAGTFAYGDLSKVTSDTEAEAKFKTQNVFVESSFYIDANGDGDTEDNEEEFMITGGTIRVSGAEPNYTIDCDLQLENNKGVKAFYAGEVAAIPIDLDDDDDVKTNLRKAPSTAPFHFKKPGSLRVN</sequence>
<evidence type="ECO:0000313" key="4">
    <source>
        <dbReference type="Proteomes" id="UP000323866"/>
    </source>
</evidence>
<dbReference type="PROSITE" id="PS51257">
    <property type="entry name" value="PROKAR_LIPOPROTEIN"/>
    <property type="match status" value="1"/>
</dbReference>
<gene>
    <name evidence="3" type="ORF">ACD591_14195</name>
    <name evidence="2" type="ORF">FOE74_18030</name>
</gene>
<evidence type="ECO:0000313" key="5">
    <source>
        <dbReference type="Proteomes" id="UP001570846"/>
    </source>
</evidence>
<comment type="caution">
    <text evidence="2">The sequence shown here is derived from an EMBL/GenBank/DDBJ whole genome shotgun (WGS) entry which is preliminary data.</text>
</comment>
<dbReference type="RefSeq" id="WP_149100032.1">
    <property type="nucleotide sequence ID" value="NZ_BMMG01000007.1"/>
</dbReference>
<feature type="chain" id="PRO_5024330035" evidence="1">
    <location>
        <begin position="23"/>
        <end position="224"/>
    </location>
</feature>
<dbReference type="Proteomes" id="UP001570846">
    <property type="component" value="Unassembled WGS sequence"/>
</dbReference>
<evidence type="ECO:0000256" key="1">
    <source>
        <dbReference type="SAM" id="SignalP"/>
    </source>
</evidence>
<protein>
    <submittedName>
        <fullName evidence="2">Uncharacterized protein</fullName>
    </submittedName>
</protein>
<reference evidence="2 4" key="1">
    <citation type="submission" date="2019-07" db="EMBL/GenBank/DDBJ databases">
        <authorList>
            <person name="Qu J.-H."/>
        </authorList>
    </citation>
    <scope>NUCLEOTIDE SEQUENCE [LARGE SCALE GENOMIC DNA]</scope>
    <source>
        <strain evidence="2 4">MDT1-10-3</strain>
    </source>
</reference>
<evidence type="ECO:0000313" key="2">
    <source>
        <dbReference type="EMBL" id="KAA6431004.1"/>
    </source>
</evidence>
<evidence type="ECO:0000313" key="3">
    <source>
        <dbReference type="EMBL" id="MFA1772447.1"/>
    </source>
</evidence>